<proteinExistence type="predicted"/>
<dbReference type="InterPro" id="IPR011711">
    <property type="entry name" value="GntR_C"/>
</dbReference>
<evidence type="ECO:0000313" key="9">
    <source>
        <dbReference type="Proteomes" id="UP000076825"/>
    </source>
</evidence>
<evidence type="ECO:0000313" key="8">
    <source>
        <dbReference type="EMBL" id="SAI68751.1"/>
    </source>
</evidence>
<dbReference type="SUPFAM" id="SSF46785">
    <property type="entry name" value="Winged helix' DNA-binding domain"/>
    <property type="match status" value="1"/>
</dbReference>
<gene>
    <name evidence="8" type="primary">lutR_1</name>
    <name evidence="8" type="ORF">SAMEA3906487_01484</name>
</gene>
<dbReference type="Pfam" id="PF07729">
    <property type="entry name" value="FCD"/>
    <property type="match status" value="1"/>
</dbReference>
<dbReference type="GO" id="GO:0003677">
    <property type="term" value="F:DNA binding"/>
    <property type="evidence" value="ECO:0007669"/>
    <property type="project" value="UniProtKB-KW"/>
</dbReference>
<dbReference type="SMART" id="SM00895">
    <property type="entry name" value="FCD"/>
    <property type="match status" value="1"/>
</dbReference>
<dbReference type="InterPro" id="IPR000524">
    <property type="entry name" value="Tscrpt_reg_HTH_GntR"/>
</dbReference>
<organism evidence="8 9">
    <name type="scientific">Bordetella trematum</name>
    <dbReference type="NCBI Taxonomy" id="123899"/>
    <lineage>
        <taxon>Bacteria</taxon>
        <taxon>Pseudomonadati</taxon>
        <taxon>Pseudomonadota</taxon>
        <taxon>Betaproteobacteria</taxon>
        <taxon>Burkholderiales</taxon>
        <taxon>Alcaligenaceae</taxon>
        <taxon>Bordetella</taxon>
    </lineage>
</organism>
<dbReference type="GO" id="GO:0003700">
    <property type="term" value="F:DNA-binding transcription factor activity"/>
    <property type="evidence" value="ECO:0007669"/>
    <property type="project" value="InterPro"/>
</dbReference>
<dbReference type="Pfam" id="PF00392">
    <property type="entry name" value="GntR"/>
    <property type="match status" value="1"/>
</dbReference>
<dbReference type="SMART" id="SM00345">
    <property type="entry name" value="HTH_GNTR"/>
    <property type="match status" value="1"/>
</dbReference>
<feature type="domain" description="HTH gntR-type" evidence="7">
    <location>
        <begin position="4"/>
        <end position="72"/>
    </location>
</feature>
<comment type="function">
    <text evidence="5">Transcriptional repressor for the pyruvate dehydrogenase complex genes aceEF and lpd.</text>
</comment>
<evidence type="ECO:0000256" key="5">
    <source>
        <dbReference type="ARBA" id="ARBA00037357"/>
    </source>
</evidence>
<dbReference type="InterPro" id="IPR036390">
    <property type="entry name" value="WH_DNA-bd_sf"/>
</dbReference>
<evidence type="ECO:0000256" key="1">
    <source>
        <dbReference type="ARBA" id="ARBA00022491"/>
    </source>
</evidence>
<dbReference type="OrthoDB" id="5450856at2"/>
<dbReference type="AlphaFoldDB" id="A0A157RDB9"/>
<keyword evidence="4" id="KW-0804">Transcription</keyword>
<accession>A0A157RDB9</accession>
<sequence>MQTTTLTDQVSRQLADDIGRGHYAVGEKLPSGRALAERYGVSAAVIREATERLRAQGLVRSRQGSGCTVIARSSAQGFQVALEAGRDHRALGAVYELRMDLEAGAAALAAERRDAGDLQAMRAALSALARHQEDPLLGAEHDVGFHLAVAAATHNPHYQRLLQYLNQQLRQAVDAARANTARQPGLADSVLAEHIAIYDAIEAGRPEAARQAARGHLRNAAARLQLNFPFTD</sequence>
<dbReference type="KEGG" id="btrm:SAMEA390648701484"/>
<protein>
    <recommendedName>
        <fullName evidence="6">Pyruvate dehydrogenase complex repressor</fullName>
    </recommendedName>
</protein>
<dbReference type="InterPro" id="IPR008920">
    <property type="entry name" value="TF_FadR/GntR_C"/>
</dbReference>
<dbReference type="GeneID" id="56591226"/>
<evidence type="ECO:0000256" key="2">
    <source>
        <dbReference type="ARBA" id="ARBA00023015"/>
    </source>
</evidence>
<dbReference type="EMBL" id="LT546645">
    <property type="protein sequence ID" value="SAI68751.1"/>
    <property type="molecule type" value="Genomic_DNA"/>
</dbReference>
<dbReference type="PANTHER" id="PTHR43537:SF34">
    <property type="entry name" value="PYRUVATE DEHYDROGENASE COMPLEX REPRESSOR"/>
    <property type="match status" value="1"/>
</dbReference>
<evidence type="ECO:0000256" key="6">
    <source>
        <dbReference type="ARBA" id="ARBA00039592"/>
    </source>
</evidence>
<keyword evidence="2" id="KW-0805">Transcription regulation</keyword>
<keyword evidence="1" id="KW-0678">Repressor</keyword>
<dbReference type="PROSITE" id="PS50949">
    <property type="entry name" value="HTH_GNTR"/>
    <property type="match status" value="1"/>
</dbReference>
<reference evidence="8 9" key="1">
    <citation type="submission" date="2016-04" db="EMBL/GenBank/DDBJ databases">
        <authorList>
            <consortium name="Pathogen Informatics"/>
        </authorList>
    </citation>
    <scope>NUCLEOTIDE SEQUENCE [LARGE SCALE GENOMIC DNA]</scope>
    <source>
        <strain evidence="8 9">H044680328</strain>
    </source>
</reference>
<evidence type="ECO:0000256" key="3">
    <source>
        <dbReference type="ARBA" id="ARBA00023125"/>
    </source>
</evidence>
<dbReference type="eggNOG" id="COG2186">
    <property type="taxonomic scope" value="Bacteria"/>
</dbReference>
<keyword evidence="9" id="KW-1185">Reference proteome</keyword>
<evidence type="ECO:0000259" key="7">
    <source>
        <dbReference type="PROSITE" id="PS50949"/>
    </source>
</evidence>
<dbReference type="Gene3D" id="1.20.120.530">
    <property type="entry name" value="GntR ligand-binding domain-like"/>
    <property type="match status" value="1"/>
</dbReference>
<dbReference type="PANTHER" id="PTHR43537">
    <property type="entry name" value="TRANSCRIPTIONAL REGULATOR, GNTR FAMILY"/>
    <property type="match status" value="1"/>
</dbReference>
<dbReference type="STRING" id="123899.SAMEA3906487_01484"/>
<evidence type="ECO:0000256" key="4">
    <source>
        <dbReference type="ARBA" id="ARBA00023163"/>
    </source>
</evidence>
<dbReference type="CDD" id="cd07377">
    <property type="entry name" value="WHTH_GntR"/>
    <property type="match status" value="1"/>
</dbReference>
<name>A0A157RDB9_9BORD</name>
<keyword evidence="3" id="KW-0238">DNA-binding</keyword>
<dbReference type="Proteomes" id="UP000076825">
    <property type="component" value="Chromosome 1"/>
</dbReference>
<dbReference type="SUPFAM" id="SSF48008">
    <property type="entry name" value="GntR ligand-binding domain-like"/>
    <property type="match status" value="1"/>
</dbReference>
<dbReference type="InterPro" id="IPR036388">
    <property type="entry name" value="WH-like_DNA-bd_sf"/>
</dbReference>
<dbReference type="RefSeq" id="WP_025513955.1">
    <property type="nucleotide sequence ID" value="NZ_CP016340.1"/>
</dbReference>
<dbReference type="PATRIC" id="fig|123899.6.peg.1464"/>
<dbReference type="PRINTS" id="PR00035">
    <property type="entry name" value="HTHGNTR"/>
</dbReference>
<dbReference type="Gene3D" id="1.10.10.10">
    <property type="entry name" value="Winged helix-like DNA-binding domain superfamily/Winged helix DNA-binding domain"/>
    <property type="match status" value="1"/>
</dbReference>